<accession>A0A7S1CVW9</accession>
<dbReference type="PANTHER" id="PTHR35302">
    <property type="match status" value="1"/>
</dbReference>
<proteinExistence type="predicted"/>
<keyword evidence="1" id="KW-0472">Membrane</keyword>
<keyword evidence="1" id="KW-0812">Transmembrane</keyword>
<sequence length="292" mass="32321">MSALCGRMQVSRMHAVRCGGVRPSLVQSALPGHRLPARKTISAPRKEREIFIVTRRSGGIAVRAEKQHAVEVQEQRHTTTAALALFSLLCIQPDVAFASDAVTGSPPASSYYVSLGLFLLTLPGLWSLIKRSPKAKIKRKTFEVDGPAVEGHMPLDTRARQIFSYFKNYNYTVKSTGEVIVFEGNYRASLGQAAALVLYTAISLASTALVLSIAAPFGGNWWYLMCLISPAAGAYYLKNAERTEEFKVKMTTSDDDKTTDITVQGDEEEIERFRKELDLYEKGMEYVKGILE</sequence>
<organism evidence="2">
    <name type="scientific">Picochlorum oklahomense</name>
    <dbReference type="NCBI Taxonomy" id="249345"/>
    <lineage>
        <taxon>Eukaryota</taxon>
        <taxon>Viridiplantae</taxon>
        <taxon>Chlorophyta</taxon>
        <taxon>core chlorophytes</taxon>
        <taxon>Trebouxiophyceae</taxon>
        <taxon>Trebouxiophyceae incertae sedis</taxon>
        <taxon>Picochlorum</taxon>
    </lineage>
</organism>
<protein>
    <submittedName>
        <fullName evidence="2">Uncharacterized protein</fullName>
    </submittedName>
</protein>
<dbReference type="AlphaFoldDB" id="A0A7S1CVW9"/>
<gene>
    <name evidence="2" type="ORF">POKL1161_LOCUS53</name>
</gene>
<feature type="transmembrane region" description="Helical" evidence="1">
    <location>
        <begin position="221"/>
        <end position="237"/>
    </location>
</feature>
<evidence type="ECO:0000313" key="2">
    <source>
        <dbReference type="EMBL" id="CAD8927700.1"/>
    </source>
</evidence>
<dbReference type="PANTHER" id="PTHR35302:SF1">
    <property type="entry name" value="PROTEIN COFACTOR ASSEMBLY OF COMPLEX C SUBUNIT B CCB1, CHLOROPLASTIC"/>
    <property type="match status" value="1"/>
</dbReference>
<dbReference type="InterPro" id="IPR021919">
    <property type="entry name" value="CCB1"/>
</dbReference>
<reference evidence="2" key="1">
    <citation type="submission" date="2021-01" db="EMBL/GenBank/DDBJ databases">
        <authorList>
            <person name="Corre E."/>
            <person name="Pelletier E."/>
            <person name="Niang G."/>
            <person name="Scheremetjew M."/>
            <person name="Finn R."/>
            <person name="Kale V."/>
            <person name="Holt S."/>
            <person name="Cochrane G."/>
            <person name="Meng A."/>
            <person name="Brown T."/>
            <person name="Cohen L."/>
        </authorList>
    </citation>
    <scope>NUCLEOTIDE SEQUENCE</scope>
    <source>
        <strain evidence="2">CCMP2329</strain>
    </source>
</reference>
<feature type="transmembrane region" description="Helical" evidence="1">
    <location>
        <begin position="196"/>
        <end position="215"/>
    </location>
</feature>
<dbReference type="Pfam" id="PF12046">
    <property type="entry name" value="CCB1"/>
    <property type="match status" value="1"/>
</dbReference>
<feature type="transmembrane region" description="Helical" evidence="1">
    <location>
        <begin position="111"/>
        <end position="129"/>
    </location>
</feature>
<dbReference type="EMBL" id="HBFV01000081">
    <property type="protein sequence ID" value="CAD8927700.1"/>
    <property type="molecule type" value="Transcribed_RNA"/>
</dbReference>
<evidence type="ECO:0000256" key="1">
    <source>
        <dbReference type="SAM" id="Phobius"/>
    </source>
</evidence>
<name>A0A7S1CVW9_9CHLO</name>
<keyword evidence="1" id="KW-1133">Transmembrane helix</keyword>